<comment type="caution">
    <text evidence="5">The sequence shown here is derived from an EMBL/GenBank/DDBJ whole genome shotgun (WGS) entry which is preliminary data.</text>
</comment>
<accession>A0ABT1N2C3</accession>
<dbReference type="Gene3D" id="3.40.50.10490">
    <property type="entry name" value="Glucose-6-phosphate isomerase like protein, domain 1"/>
    <property type="match status" value="1"/>
</dbReference>
<dbReference type="PANTHER" id="PTHR30514:SF18">
    <property type="entry name" value="RPIR-FAMILY TRANSCRIPTIONAL REGULATOR"/>
    <property type="match status" value="1"/>
</dbReference>
<dbReference type="Gene3D" id="1.10.10.10">
    <property type="entry name" value="Winged helix-like DNA-binding domain superfamily/Winged helix DNA-binding domain"/>
    <property type="match status" value="1"/>
</dbReference>
<dbReference type="InterPro" id="IPR009057">
    <property type="entry name" value="Homeodomain-like_sf"/>
</dbReference>
<keyword evidence="1" id="KW-0805">Transcription regulation</keyword>
<gene>
    <name evidence="5" type="ORF">NHN17_12580</name>
</gene>
<dbReference type="RefSeq" id="WP_255042916.1">
    <property type="nucleotide sequence ID" value="NZ_JANEYT010000025.1"/>
</dbReference>
<sequence>MKEHPKNRFVGKISRGFDSFTPSDRKIADYLLSVYPLGLLQNAAEIAEELELTASTVVRFFPKIGYDNIKEARADFSEDIRFLINSPADRVRSENGRLDSNDTFGLTMEQDIANIRETISSIDIDVVNRFVDLMSESSRDVYILGTRKEASVSRYFSYQLSSFHKSVKLLDPSNMVDQLAEFTPNDILVVFDFRRYSSYHMKACEYVTKHKGNIVVFADSPISPSAQYTDCLFLIKTTGLSAFDSYTPAFTIINALGSILVEKNADLVGQKYETLESLYEHFDIFTYQNHKTSN</sequence>
<evidence type="ECO:0000259" key="4">
    <source>
        <dbReference type="PROSITE" id="PS51071"/>
    </source>
</evidence>
<dbReference type="PROSITE" id="PS51071">
    <property type="entry name" value="HTH_RPIR"/>
    <property type="match status" value="1"/>
</dbReference>
<keyword evidence="6" id="KW-1185">Reference proteome</keyword>
<feature type="domain" description="HTH rpiR-type" evidence="4">
    <location>
        <begin position="7"/>
        <end position="83"/>
    </location>
</feature>
<dbReference type="PANTHER" id="PTHR30514">
    <property type="entry name" value="GLUCOKINASE"/>
    <property type="match status" value="1"/>
</dbReference>
<dbReference type="InterPro" id="IPR036388">
    <property type="entry name" value="WH-like_DNA-bd_sf"/>
</dbReference>
<dbReference type="InterPro" id="IPR046348">
    <property type="entry name" value="SIS_dom_sf"/>
</dbReference>
<evidence type="ECO:0000313" key="6">
    <source>
        <dbReference type="Proteomes" id="UP001524460"/>
    </source>
</evidence>
<dbReference type="SUPFAM" id="SSF53697">
    <property type="entry name" value="SIS domain"/>
    <property type="match status" value="1"/>
</dbReference>
<name>A0ABT1N2C3_9GAMM</name>
<dbReference type="SUPFAM" id="SSF46689">
    <property type="entry name" value="Homeodomain-like"/>
    <property type="match status" value="1"/>
</dbReference>
<dbReference type="Proteomes" id="UP001524460">
    <property type="component" value="Unassembled WGS sequence"/>
</dbReference>
<evidence type="ECO:0000256" key="2">
    <source>
        <dbReference type="ARBA" id="ARBA00023125"/>
    </source>
</evidence>
<dbReference type="InterPro" id="IPR035472">
    <property type="entry name" value="RpiR-like_SIS"/>
</dbReference>
<evidence type="ECO:0000313" key="5">
    <source>
        <dbReference type="EMBL" id="MCQ1058890.1"/>
    </source>
</evidence>
<protein>
    <submittedName>
        <fullName evidence="5">MurR/RpiR family transcriptional regulator</fullName>
    </submittedName>
</protein>
<dbReference type="CDD" id="cd05013">
    <property type="entry name" value="SIS_RpiR"/>
    <property type="match status" value="1"/>
</dbReference>
<dbReference type="InterPro" id="IPR001347">
    <property type="entry name" value="SIS_dom"/>
</dbReference>
<evidence type="ECO:0000256" key="3">
    <source>
        <dbReference type="ARBA" id="ARBA00023163"/>
    </source>
</evidence>
<dbReference type="EMBL" id="JANEYT010000025">
    <property type="protein sequence ID" value="MCQ1058890.1"/>
    <property type="molecule type" value="Genomic_DNA"/>
</dbReference>
<organism evidence="5 6">
    <name type="scientific">Photobacterium pectinilyticum</name>
    <dbReference type="NCBI Taxonomy" id="2906793"/>
    <lineage>
        <taxon>Bacteria</taxon>
        <taxon>Pseudomonadati</taxon>
        <taxon>Pseudomonadota</taxon>
        <taxon>Gammaproteobacteria</taxon>
        <taxon>Vibrionales</taxon>
        <taxon>Vibrionaceae</taxon>
        <taxon>Photobacterium</taxon>
    </lineage>
</organism>
<keyword evidence="3" id="KW-0804">Transcription</keyword>
<dbReference type="InterPro" id="IPR047640">
    <property type="entry name" value="RpiR-like"/>
</dbReference>
<keyword evidence="2" id="KW-0238">DNA-binding</keyword>
<proteinExistence type="predicted"/>
<dbReference type="InterPro" id="IPR000281">
    <property type="entry name" value="HTH_RpiR"/>
</dbReference>
<dbReference type="Pfam" id="PF01380">
    <property type="entry name" value="SIS"/>
    <property type="match status" value="1"/>
</dbReference>
<evidence type="ECO:0000256" key="1">
    <source>
        <dbReference type="ARBA" id="ARBA00023015"/>
    </source>
</evidence>
<reference evidence="5 6" key="1">
    <citation type="submission" date="2022-07" db="EMBL/GenBank/DDBJ databases">
        <title>Photobacterium pectinilyticum sp. nov., a marine bacterium isolated from surface seawater of Qingdao offshore.</title>
        <authorList>
            <person name="Wang X."/>
        </authorList>
    </citation>
    <scope>NUCLEOTIDE SEQUENCE [LARGE SCALE GENOMIC DNA]</scope>
    <source>
        <strain evidence="5 6">ZSDE20</strain>
    </source>
</reference>